<sequence>MSLIMISKKRVLRKKSLRQVKSITGLPSDALELEIFISTLDLSGDLSRLLAKPLKKSA</sequence>
<gene>
    <name evidence="1" type="ORF">UFOPK3684_00964</name>
</gene>
<dbReference type="AlphaFoldDB" id="A0A6J7IKD1"/>
<name>A0A6J7IKD1_9ZZZZ</name>
<reference evidence="1" key="1">
    <citation type="submission" date="2020-05" db="EMBL/GenBank/DDBJ databases">
        <authorList>
            <person name="Chiriac C."/>
            <person name="Salcher M."/>
            <person name="Ghai R."/>
            <person name="Kavagutti S V."/>
        </authorList>
    </citation>
    <scope>NUCLEOTIDE SEQUENCE</scope>
</reference>
<dbReference type="EMBL" id="CAFBMZ010000068">
    <property type="protein sequence ID" value="CAB4931156.1"/>
    <property type="molecule type" value="Genomic_DNA"/>
</dbReference>
<evidence type="ECO:0000313" key="1">
    <source>
        <dbReference type="EMBL" id="CAB4931156.1"/>
    </source>
</evidence>
<organism evidence="1">
    <name type="scientific">freshwater metagenome</name>
    <dbReference type="NCBI Taxonomy" id="449393"/>
    <lineage>
        <taxon>unclassified sequences</taxon>
        <taxon>metagenomes</taxon>
        <taxon>ecological metagenomes</taxon>
    </lineage>
</organism>
<accession>A0A6J7IKD1</accession>
<proteinExistence type="predicted"/>
<protein>
    <submittedName>
        <fullName evidence="1">Unannotated protein</fullName>
    </submittedName>
</protein>